<dbReference type="RefSeq" id="XP_003837630.1">
    <property type="nucleotide sequence ID" value="XM_003837582.1"/>
</dbReference>
<dbReference type="PROSITE" id="PS00463">
    <property type="entry name" value="ZN2_CY6_FUNGAL_1"/>
    <property type="match status" value="1"/>
</dbReference>
<dbReference type="OMA" id="WLHCDAI"/>
<dbReference type="OrthoDB" id="3862662at2759"/>
<dbReference type="InterPro" id="IPR001138">
    <property type="entry name" value="Zn2Cys6_DnaBD"/>
</dbReference>
<dbReference type="EMBL" id="FP929120">
    <property type="protein sequence ID" value="CBX94186.1"/>
    <property type="molecule type" value="Genomic_DNA"/>
</dbReference>
<dbReference type="SMART" id="SM00066">
    <property type="entry name" value="GAL4"/>
    <property type="match status" value="1"/>
</dbReference>
<dbReference type="AlphaFoldDB" id="E4ZS06"/>
<dbReference type="VEuPathDB" id="FungiDB:LEMA_P123380.1"/>
<dbReference type="GO" id="GO:0008270">
    <property type="term" value="F:zinc ion binding"/>
    <property type="evidence" value="ECO:0007669"/>
    <property type="project" value="InterPro"/>
</dbReference>
<organism evidence="4">
    <name type="scientific">Leptosphaeria maculans (strain JN3 / isolate v23.1.3 / race Av1-4-5-6-7-8)</name>
    <name type="common">Blackleg fungus</name>
    <name type="synonym">Phoma lingam</name>
    <dbReference type="NCBI Taxonomy" id="985895"/>
    <lineage>
        <taxon>Eukaryota</taxon>
        <taxon>Fungi</taxon>
        <taxon>Dikarya</taxon>
        <taxon>Ascomycota</taxon>
        <taxon>Pezizomycotina</taxon>
        <taxon>Dothideomycetes</taxon>
        <taxon>Pleosporomycetidae</taxon>
        <taxon>Pleosporales</taxon>
        <taxon>Pleosporineae</taxon>
        <taxon>Leptosphaeriaceae</taxon>
        <taxon>Plenodomus</taxon>
        <taxon>Plenodomus lingam/Leptosphaeria maculans species complex</taxon>
    </lineage>
</organism>
<dbReference type="CDD" id="cd00067">
    <property type="entry name" value="GAL4"/>
    <property type="match status" value="1"/>
</dbReference>
<feature type="domain" description="Zn(2)-C6 fungal-type" evidence="2">
    <location>
        <begin position="11"/>
        <end position="41"/>
    </location>
</feature>
<proteinExistence type="predicted"/>
<accession>E4ZS06</accession>
<dbReference type="Proteomes" id="UP000002668">
    <property type="component" value="Genome"/>
</dbReference>
<dbReference type="eggNOG" id="ENOG502SSDB">
    <property type="taxonomic scope" value="Eukaryota"/>
</dbReference>
<dbReference type="GO" id="GO:0000981">
    <property type="term" value="F:DNA-binding transcription factor activity, RNA polymerase II-specific"/>
    <property type="evidence" value="ECO:0007669"/>
    <property type="project" value="InterPro"/>
</dbReference>
<dbReference type="PROSITE" id="PS50048">
    <property type="entry name" value="ZN2_CY6_FUNGAL_2"/>
    <property type="match status" value="1"/>
</dbReference>
<evidence type="ECO:0000313" key="4">
    <source>
        <dbReference type="Proteomes" id="UP000002668"/>
    </source>
</evidence>
<evidence type="ECO:0000313" key="3">
    <source>
        <dbReference type="EMBL" id="CBX94186.1"/>
    </source>
</evidence>
<dbReference type="InterPro" id="IPR036864">
    <property type="entry name" value="Zn2-C6_fun-type_DNA-bd_sf"/>
</dbReference>
<protein>
    <recommendedName>
        <fullName evidence="2">Zn(2)-C6 fungal-type domain-containing protein</fullName>
    </recommendedName>
</protein>
<keyword evidence="1" id="KW-0539">Nucleus</keyword>
<dbReference type="InParanoid" id="E4ZS06"/>
<dbReference type="GeneID" id="13285368"/>
<reference evidence="4" key="1">
    <citation type="journal article" date="2011" name="Nat. Commun.">
        <title>Effector diversification within compartments of the Leptosphaeria maculans genome affected by Repeat-Induced Point mutations.</title>
        <authorList>
            <person name="Rouxel T."/>
            <person name="Grandaubert J."/>
            <person name="Hane J.K."/>
            <person name="Hoede C."/>
            <person name="van de Wouw A.P."/>
            <person name="Couloux A."/>
            <person name="Dominguez V."/>
            <person name="Anthouard V."/>
            <person name="Bally P."/>
            <person name="Bourras S."/>
            <person name="Cozijnsen A.J."/>
            <person name="Ciuffetti L.M."/>
            <person name="Degrave A."/>
            <person name="Dilmaghani A."/>
            <person name="Duret L."/>
            <person name="Fudal I."/>
            <person name="Goodwin S.B."/>
            <person name="Gout L."/>
            <person name="Glaser N."/>
            <person name="Linglin J."/>
            <person name="Kema G.H.J."/>
            <person name="Lapalu N."/>
            <person name="Lawrence C.B."/>
            <person name="May K."/>
            <person name="Meyer M."/>
            <person name="Ollivier B."/>
            <person name="Poulain J."/>
            <person name="Schoch C.L."/>
            <person name="Simon A."/>
            <person name="Spatafora J.W."/>
            <person name="Stachowiak A."/>
            <person name="Turgeon B.G."/>
            <person name="Tyler B.M."/>
            <person name="Vincent D."/>
            <person name="Weissenbach J."/>
            <person name="Amselem J."/>
            <person name="Quesneville H."/>
            <person name="Oliver R.P."/>
            <person name="Wincker P."/>
            <person name="Balesdent M.-H."/>
            <person name="Howlett B.J."/>
        </authorList>
    </citation>
    <scope>NUCLEOTIDE SEQUENCE [LARGE SCALE GENOMIC DNA]</scope>
    <source>
        <strain evidence="4">JN3 / isolate v23.1.3 / race Av1-4-5-6-7-8</strain>
    </source>
</reference>
<dbReference type="HOGENOM" id="CLU_042074_0_0_1"/>
<name>E4ZS06_LEPMJ</name>
<evidence type="ECO:0000256" key="1">
    <source>
        <dbReference type="ARBA" id="ARBA00023242"/>
    </source>
</evidence>
<dbReference type="SUPFAM" id="SSF57701">
    <property type="entry name" value="Zn2/Cys6 DNA-binding domain"/>
    <property type="match status" value="1"/>
</dbReference>
<gene>
    <name evidence="3" type="ORF">LEMA_P123380.1</name>
</gene>
<dbReference type="Gene3D" id="4.10.240.10">
    <property type="entry name" value="Zn(2)-C6 fungal-type DNA-binding domain"/>
    <property type="match status" value="1"/>
</dbReference>
<sequence>MIAVTEKASNVCAYCRVRKQRCDRNLPRCQRCAAKGRHCDYTPYREPARQEYREPETLILHSDTCFHTEISQRGSTELLHTVMACREGPLISTANPKLSALVYEILDHADVDMAVVLAEFGPCISQWCPIIPQDLLDRCANDLVMQTPRPERVNYPLILLCLWLVTRRTCGNTDHIRKCELYRTLKLLLAVLQSRPELELGGVQVGMLIAVYEVGHGMQRQAVQTIASCASLLKLLESDARKNNIEEAIALTEWLQVSMLMLDRLISLSMLSDPVSLILHSTNPTCKAIAGRLIPGMPAPSPQETPISPRKVHIRAAVALAAGPVLEYVYARQHGLEPEQSYDQIDDIIADCIKVLVDKPQPHTWLHCDAIAMAFLSHILLQQTQMTHLSDNMVHFTVPGPDYTKAHLALKYSRRMSWDMVRIAIQKIQSQEEIQRLPFAGLCCVLRAGIAVLETSEFMAEEVMEPEEIVEFMKIMDWFDVRWSIGREYARKAEEALCRV</sequence>
<evidence type="ECO:0000259" key="2">
    <source>
        <dbReference type="PROSITE" id="PS50048"/>
    </source>
</evidence>
<keyword evidence="4" id="KW-1185">Reference proteome</keyword>
<dbReference type="Pfam" id="PF00172">
    <property type="entry name" value="Zn_clus"/>
    <property type="match status" value="1"/>
</dbReference>